<protein>
    <recommendedName>
        <fullName evidence="4">Integrase, catalytic region, zinc finger, CCHC-type, peptidase aspartic, catalytic</fullName>
    </recommendedName>
</protein>
<comment type="caution">
    <text evidence="2">The sequence shown here is derived from an EMBL/GenBank/DDBJ whole genome shotgun (WGS) entry which is preliminary data.</text>
</comment>
<feature type="region of interest" description="Disordered" evidence="1">
    <location>
        <begin position="238"/>
        <end position="261"/>
    </location>
</feature>
<accession>A0ABQ5GIH8</accession>
<evidence type="ECO:0000313" key="3">
    <source>
        <dbReference type="Proteomes" id="UP001151760"/>
    </source>
</evidence>
<reference evidence="2" key="2">
    <citation type="submission" date="2022-01" db="EMBL/GenBank/DDBJ databases">
        <authorList>
            <person name="Yamashiro T."/>
            <person name="Shiraishi A."/>
            <person name="Satake H."/>
            <person name="Nakayama K."/>
        </authorList>
    </citation>
    <scope>NUCLEOTIDE SEQUENCE</scope>
</reference>
<evidence type="ECO:0008006" key="4">
    <source>
        <dbReference type="Google" id="ProtNLM"/>
    </source>
</evidence>
<sequence length="694" mass="80699">MSNMSEDIQYAGSDTRPPMLDRTDFESWQQRIRLYCLGKDNGENIMKSITEGPFQMGMFIQTPAEDAEETEGALQLGPERARVFTDHSAEEKERYKADICATNILLQGIPKDIYTLINHFTDPKDIWDNVKMILEGETIHVYYVRFTKLINDMRNIKMTMPRMQLNSKFMNNMLPEWSRFITEVKLNIGLKESNFDQLYAYLKQHEVHANENRMMMERFSQPTNDPLALVSNASNQKYQTQSFESPQSSNQPSLVDNFQLDSGSTSTENLIEIQDDIIVVQDVRGRYNVNNQGRPFQRNYARGVVRTGNVGGQNREQSYGSRRQSCGSRCPWKIQCEFQGRPFQRNNARGNVVAGNARGQNRDGNENMFTQLVDVWMIQPEKDLALNVDHIFEADQCDAFTLDVDGLLYTDPMYDHMDEYHEVHEMQNDVQHNYVVDSDAEYTSDSNIIPYNQYMEDNEEHVVQSNVSSVRNDLLMSIIDDMHEQGVQSMSANKEQKIDEQMRIIISDRNRKETSLKSELHTVQMQLRSTVDHNKSMKEEVTTLKKDFKQKEDKYIEEFLDIKKLKEKVEDRLFKQDQSVQTVHMLCKPKPFYDEKKKVAIGYKNPLCLTRAKQVQSALYNGTEIVMANHKPAVVHDSEETLEIAELTRKRMYEKMKSPQCIQNKVKFAPPDYSKENYLAIFAPQRDLTPEQIF</sequence>
<dbReference type="Proteomes" id="UP001151760">
    <property type="component" value="Unassembled WGS sequence"/>
</dbReference>
<evidence type="ECO:0000313" key="2">
    <source>
        <dbReference type="EMBL" id="GJT74989.1"/>
    </source>
</evidence>
<feature type="region of interest" description="Disordered" evidence="1">
    <location>
        <begin position="1"/>
        <end position="22"/>
    </location>
</feature>
<proteinExistence type="predicted"/>
<gene>
    <name evidence="2" type="ORF">Tco_1041714</name>
</gene>
<organism evidence="2 3">
    <name type="scientific">Tanacetum coccineum</name>
    <dbReference type="NCBI Taxonomy" id="301880"/>
    <lineage>
        <taxon>Eukaryota</taxon>
        <taxon>Viridiplantae</taxon>
        <taxon>Streptophyta</taxon>
        <taxon>Embryophyta</taxon>
        <taxon>Tracheophyta</taxon>
        <taxon>Spermatophyta</taxon>
        <taxon>Magnoliopsida</taxon>
        <taxon>eudicotyledons</taxon>
        <taxon>Gunneridae</taxon>
        <taxon>Pentapetalae</taxon>
        <taxon>asterids</taxon>
        <taxon>campanulids</taxon>
        <taxon>Asterales</taxon>
        <taxon>Asteraceae</taxon>
        <taxon>Asteroideae</taxon>
        <taxon>Anthemideae</taxon>
        <taxon>Anthemidinae</taxon>
        <taxon>Tanacetum</taxon>
    </lineage>
</organism>
<reference evidence="2" key="1">
    <citation type="journal article" date="2022" name="Int. J. Mol. Sci.">
        <title>Draft Genome of Tanacetum Coccineum: Genomic Comparison of Closely Related Tanacetum-Family Plants.</title>
        <authorList>
            <person name="Yamashiro T."/>
            <person name="Shiraishi A."/>
            <person name="Nakayama K."/>
            <person name="Satake H."/>
        </authorList>
    </citation>
    <scope>NUCLEOTIDE SEQUENCE</scope>
</reference>
<name>A0ABQ5GIH8_9ASTR</name>
<evidence type="ECO:0000256" key="1">
    <source>
        <dbReference type="SAM" id="MobiDB-lite"/>
    </source>
</evidence>
<keyword evidence="3" id="KW-1185">Reference proteome</keyword>
<dbReference type="EMBL" id="BQNB010018489">
    <property type="protein sequence ID" value="GJT74989.1"/>
    <property type="molecule type" value="Genomic_DNA"/>
</dbReference>